<gene>
    <name evidence="3" type="ORF">PPG34_02465</name>
</gene>
<dbReference type="GO" id="GO:0032259">
    <property type="term" value="P:methylation"/>
    <property type="evidence" value="ECO:0007669"/>
    <property type="project" value="UniProtKB-KW"/>
</dbReference>
<organism evidence="3 4">
    <name type="scientific">Candidatus Nitronereus thalassa</name>
    <dbReference type="NCBI Taxonomy" id="3020898"/>
    <lineage>
        <taxon>Bacteria</taxon>
        <taxon>Pseudomonadati</taxon>
        <taxon>Nitrospirota</taxon>
        <taxon>Nitrospiria</taxon>
        <taxon>Nitrospirales</taxon>
        <taxon>Nitrospiraceae</taxon>
        <taxon>Candidatus Nitronereus</taxon>
    </lineage>
</organism>
<dbReference type="Proteomes" id="UP001250932">
    <property type="component" value="Unassembled WGS sequence"/>
</dbReference>
<evidence type="ECO:0000256" key="2">
    <source>
        <dbReference type="ARBA" id="ARBA00022679"/>
    </source>
</evidence>
<keyword evidence="1 3" id="KW-0489">Methyltransferase</keyword>
<dbReference type="InterPro" id="IPR029063">
    <property type="entry name" value="SAM-dependent_MTases_sf"/>
</dbReference>
<reference evidence="3 4" key="1">
    <citation type="journal article" date="2023" name="ISME J.">
        <title>Cultivation and genomic characterization of novel and ubiquitous marine nitrite-oxidizing bacteria from the Nitrospirales.</title>
        <authorList>
            <person name="Mueller A.J."/>
            <person name="Daebeler A."/>
            <person name="Herbold C.W."/>
            <person name="Kirkegaard R.H."/>
            <person name="Daims H."/>
        </authorList>
    </citation>
    <scope>NUCLEOTIDE SEQUENCE [LARGE SCALE GENOMIC DNA]</scope>
    <source>
        <strain evidence="3 4">EB</strain>
    </source>
</reference>
<protein>
    <submittedName>
        <fullName evidence="3">Class I SAM-dependent methyltransferase</fullName>
        <ecNumber evidence="3">2.1.1.-</ecNumber>
    </submittedName>
</protein>
<dbReference type="GO" id="GO:0008168">
    <property type="term" value="F:methyltransferase activity"/>
    <property type="evidence" value="ECO:0007669"/>
    <property type="project" value="UniProtKB-KW"/>
</dbReference>
<dbReference type="InterPro" id="IPR007213">
    <property type="entry name" value="Ppm1/Ppm2/Tcmp"/>
</dbReference>
<dbReference type="EMBL" id="JAQOUE010000001">
    <property type="protein sequence ID" value="MDT7041197.1"/>
    <property type="molecule type" value="Genomic_DNA"/>
</dbReference>
<dbReference type="InterPro" id="IPR029069">
    <property type="entry name" value="HotDog_dom_sf"/>
</dbReference>
<dbReference type="Gene3D" id="3.10.129.10">
    <property type="entry name" value="Hotdog Thioesterase"/>
    <property type="match status" value="1"/>
</dbReference>
<accession>A0ABU3K499</accession>
<dbReference type="SUPFAM" id="SSF54637">
    <property type="entry name" value="Thioesterase/thiol ester dehydrase-isomerase"/>
    <property type="match status" value="1"/>
</dbReference>
<dbReference type="EC" id="2.1.1.-" evidence="3"/>
<keyword evidence="2 3" id="KW-0808">Transferase</keyword>
<dbReference type="SUPFAM" id="SSF53335">
    <property type="entry name" value="S-adenosyl-L-methionine-dependent methyltransferases"/>
    <property type="match status" value="1"/>
</dbReference>
<evidence type="ECO:0000256" key="1">
    <source>
        <dbReference type="ARBA" id="ARBA00022603"/>
    </source>
</evidence>
<dbReference type="PANTHER" id="PTHR43619">
    <property type="entry name" value="S-ADENOSYL-L-METHIONINE-DEPENDENT METHYLTRANSFERASE YKTD-RELATED"/>
    <property type="match status" value="1"/>
</dbReference>
<name>A0ABU3K499_9BACT</name>
<dbReference type="Pfam" id="PF04072">
    <property type="entry name" value="LCM"/>
    <property type="match status" value="1"/>
</dbReference>
<dbReference type="Gene3D" id="3.40.50.150">
    <property type="entry name" value="Vaccinia Virus protein VP39"/>
    <property type="match status" value="1"/>
</dbReference>
<evidence type="ECO:0000313" key="4">
    <source>
        <dbReference type="Proteomes" id="UP001250932"/>
    </source>
</evidence>
<dbReference type="RefSeq" id="WP_313831553.1">
    <property type="nucleotide sequence ID" value="NZ_JAQOUE010000001.1"/>
</dbReference>
<dbReference type="PANTHER" id="PTHR43619:SF2">
    <property type="entry name" value="S-ADENOSYL-L-METHIONINE-DEPENDENT METHYLTRANSFERASES SUPERFAMILY PROTEIN"/>
    <property type="match status" value="1"/>
</dbReference>
<comment type="caution">
    <text evidence="3">The sequence shown here is derived from an EMBL/GenBank/DDBJ whole genome shotgun (WGS) entry which is preliminary data.</text>
</comment>
<keyword evidence="4" id="KW-1185">Reference proteome</keyword>
<sequence>MKSEWYSRVTDGHDDCATRTNTFSVPLDAFYVPLDLQQALSAEDTTRRNRSPALLTERLREMVPLLRVVGFEVEAVSDSSTSCLVPLLASTMNQNGTHQASVFYLLADYTAGIAAWASLSGTYAVGVHDRCAAQPIQLWLKKNTVTHLRLGTGVIRGTTTLADSVRQQVSQRLVEKGRCDVPAHVDIYQENELLATAEVVLGVYCDKPRVPDRKADLFQSENSKLSALMIAGLRNNPDSQAVAGDQGRALALRFAEVTPQLPHMIEARGLHLQKLLQAQGDRFAQVVILGHGMDTNPLHYMKPGQTWYGLDLRQTLALRKKQFDLRGGDAQGLQLIPTDFRLNGWERGLYDRGYQPSASTLFVLEGVSPYLHREELERLLRTLHGLCLNAHSRLWLDHVMPELF</sequence>
<proteinExistence type="predicted"/>
<evidence type="ECO:0000313" key="3">
    <source>
        <dbReference type="EMBL" id="MDT7041197.1"/>
    </source>
</evidence>